<evidence type="ECO:0000313" key="2">
    <source>
        <dbReference type="Proteomes" id="UP001157006"/>
    </source>
</evidence>
<proteinExistence type="predicted"/>
<keyword evidence="2" id="KW-1185">Reference proteome</keyword>
<dbReference type="EMBL" id="OX451738">
    <property type="protein sequence ID" value="CAI8604307.1"/>
    <property type="molecule type" value="Genomic_DNA"/>
</dbReference>
<name>A0AAV1A7I3_VICFA</name>
<organism evidence="1 2">
    <name type="scientific">Vicia faba</name>
    <name type="common">Broad bean</name>
    <name type="synonym">Faba vulgaris</name>
    <dbReference type="NCBI Taxonomy" id="3906"/>
    <lineage>
        <taxon>Eukaryota</taxon>
        <taxon>Viridiplantae</taxon>
        <taxon>Streptophyta</taxon>
        <taxon>Embryophyta</taxon>
        <taxon>Tracheophyta</taxon>
        <taxon>Spermatophyta</taxon>
        <taxon>Magnoliopsida</taxon>
        <taxon>eudicotyledons</taxon>
        <taxon>Gunneridae</taxon>
        <taxon>Pentapetalae</taxon>
        <taxon>rosids</taxon>
        <taxon>fabids</taxon>
        <taxon>Fabales</taxon>
        <taxon>Fabaceae</taxon>
        <taxon>Papilionoideae</taxon>
        <taxon>50 kb inversion clade</taxon>
        <taxon>NPAAA clade</taxon>
        <taxon>Hologalegina</taxon>
        <taxon>IRL clade</taxon>
        <taxon>Fabeae</taxon>
        <taxon>Vicia</taxon>
    </lineage>
</organism>
<dbReference type="Proteomes" id="UP001157006">
    <property type="component" value="Chromosome 3"/>
</dbReference>
<protein>
    <submittedName>
        <fullName evidence="1">Uncharacterized protein</fullName>
    </submittedName>
</protein>
<accession>A0AAV1A7I3</accession>
<sequence length="135" mass="16307">MKDCGDNGGREFQDKYYELLKVMKEIRIDPEDELSKLMTDFKILRIDTREKEEEVVVEEQFKKFTDIKLKVNKMHKLYEDLKLLFNSLSPNDELYQGVLDIINYFESKMYQGIFDSISELEFMFQLIFDNFEKKN</sequence>
<dbReference type="AlphaFoldDB" id="A0AAV1A7I3"/>
<evidence type="ECO:0000313" key="1">
    <source>
        <dbReference type="EMBL" id="CAI8604307.1"/>
    </source>
</evidence>
<reference evidence="1 2" key="1">
    <citation type="submission" date="2023-01" db="EMBL/GenBank/DDBJ databases">
        <authorList>
            <person name="Kreplak J."/>
        </authorList>
    </citation>
    <scope>NUCLEOTIDE SEQUENCE [LARGE SCALE GENOMIC DNA]</scope>
</reference>
<gene>
    <name evidence="1" type="ORF">VFH_III126600</name>
</gene>